<dbReference type="SMART" id="SM00987">
    <property type="entry name" value="UreE_C"/>
    <property type="match status" value="1"/>
</dbReference>
<dbReference type="PANTHER" id="PTHR11264">
    <property type="entry name" value="URACIL-DNA GLYCOSYLASE"/>
    <property type="match status" value="1"/>
</dbReference>
<dbReference type="InterPro" id="IPR036895">
    <property type="entry name" value="Uracil-DNA_glycosylase-like_sf"/>
</dbReference>
<dbReference type="SUPFAM" id="SSF52141">
    <property type="entry name" value="Uracil-DNA glycosylase-like"/>
    <property type="match status" value="1"/>
</dbReference>
<evidence type="ECO:0000256" key="7">
    <source>
        <dbReference type="HAMAP-Rule" id="MF_03166"/>
    </source>
</evidence>
<dbReference type="CDD" id="cd10027">
    <property type="entry name" value="UDG-F1-like"/>
    <property type="match status" value="1"/>
</dbReference>
<feature type="active site" description="Proton acceptor" evidence="7 8">
    <location>
        <position position="175"/>
    </location>
</feature>
<keyword evidence="7" id="KW-0496">Mitochondrion</keyword>
<dbReference type="Pfam" id="PF03167">
    <property type="entry name" value="UDG"/>
    <property type="match status" value="1"/>
</dbReference>
<evidence type="ECO:0000256" key="4">
    <source>
        <dbReference type="ARBA" id="ARBA00022763"/>
    </source>
</evidence>
<dbReference type="GO" id="GO:0097510">
    <property type="term" value="P:base-excision repair, AP site formation via deaminated base removal"/>
    <property type="evidence" value="ECO:0007669"/>
    <property type="project" value="TreeGrafter"/>
</dbReference>
<dbReference type="PANTHER" id="PTHR11264:SF0">
    <property type="entry name" value="URACIL-DNA GLYCOSYLASE"/>
    <property type="match status" value="1"/>
</dbReference>
<evidence type="ECO:0000256" key="2">
    <source>
        <dbReference type="ARBA" id="ARBA00008184"/>
    </source>
</evidence>
<dbReference type="EMBL" id="HBEJ01002806">
    <property type="protein sequence ID" value="CAD8361851.1"/>
    <property type="molecule type" value="Transcribed_RNA"/>
</dbReference>
<sequence length="351" mass="37412">MITSYFSSKGKKGADAPEDGDSDRKRGRTGGASAPSTSASSSFAAGTDNSASKRIKASSTSSSSSSTSTKPAAAIFGGSSASSKPTGPLSEEVQELVSSLESHGANDGEADDSKTVTWRKALDKHVHKPSFATLAKFVASQRKSGKPIYPPPPDVFSALNLTPLDRVKVVIVGQDPYHGPGQGHGLAFSVRRGIAIPPSLRNIYKELMNDSEVDFPAKRPMHGYLEKWARQGVLMLNTVLTVRGGEANSHKSKGWEAFTDECIRIVDRESRARTSKSGKRGIVFLLWGKPASKKAEGVISMKNGHEIIATSHPSPLGATKTNSPFLGSKCFSRANNALVERGMEPIDWNVD</sequence>
<evidence type="ECO:0000256" key="1">
    <source>
        <dbReference type="ARBA" id="ARBA00001400"/>
    </source>
</evidence>
<dbReference type="EMBL" id="HBEJ01002805">
    <property type="protein sequence ID" value="CAD8361849.1"/>
    <property type="molecule type" value="Transcribed_RNA"/>
</dbReference>
<evidence type="ECO:0000313" key="13">
    <source>
        <dbReference type="EMBL" id="CAD8361851.1"/>
    </source>
</evidence>
<evidence type="ECO:0000256" key="5">
    <source>
        <dbReference type="ARBA" id="ARBA00022801"/>
    </source>
</evidence>
<dbReference type="SMART" id="SM00986">
    <property type="entry name" value="UDG"/>
    <property type="match status" value="1"/>
</dbReference>
<dbReference type="AlphaFoldDB" id="A0A6U0IKE5"/>
<name>A0A6U0IKE5_9STRA</name>
<comment type="function">
    <text evidence="7 9">Excises uracil residues from the DNA which can arise as a result of misincorporation of dUMP residues by DNA polymerase or due to deamination of cytosine.</text>
</comment>
<evidence type="ECO:0000313" key="12">
    <source>
        <dbReference type="EMBL" id="CAD8361849.1"/>
    </source>
</evidence>
<dbReference type="PROSITE" id="PS00130">
    <property type="entry name" value="U_DNA_GLYCOSYLASE"/>
    <property type="match status" value="1"/>
</dbReference>
<reference evidence="12" key="1">
    <citation type="submission" date="2021-01" db="EMBL/GenBank/DDBJ databases">
        <authorList>
            <person name="Corre E."/>
            <person name="Pelletier E."/>
            <person name="Niang G."/>
            <person name="Scheremetjew M."/>
            <person name="Finn R."/>
            <person name="Kale V."/>
            <person name="Holt S."/>
            <person name="Cochrane G."/>
            <person name="Meng A."/>
            <person name="Brown T."/>
            <person name="Cohen L."/>
        </authorList>
    </citation>
    <scope>NUCLEOTIDE SEQUENCE</scope>
    <source>
        <strain evidence="12">CCMP3303</strain>
    </source>
</reference>
<dbReference type="GO" id="GO:0005739">
    <property type="term" value="C:mitochondrion"/>
    <property type="evidence" value="ECO:0007669"/>
    <property type="project" value="UniProtKB-SubCell"/>
</dbReference>
<evidence type="ECO:0000256" key="9">
    <source>
        <dbReference type="RuleBase" id="RU003780"/>
    </source>
</evidence>
<keyword evidence="7" id="KW-0539">Nucleus</keyword>
<dbReference type="NCBIfam" id="TIGR00628">
    <property type="entry name" value="ung"/>
    <property type="match status" value="1"/>
</dbReference>
<dbReference type="InterPro" id="IPR018085">
    <property type="entry name" value="Ura-DNA_Glyclase_AS"/>
</dbReference>
<dbReference type="Gene3D" id="3.40.470.10">
    <property type="entry name" value="Uracil-DNA glycosylase-like domain"/>
    <property type="match status" value="1"/>
</dbReference>
<dbReference type="NCBIfam" id="NF003588">
    <property type="entry name" value="PRK05254.1-1"/>
    <property type="match status" value="1"/>
</dbReference>
<evidence type="ECO:0000259" key="11">
    <source>
        <dbReference type="SMART" id="SM00986"/>
    </source>
</evidence>
<comment type="similarity">
    <text evidence="2 7 9">Belongs to the uracil-DNA glycosylase (UDG) superfamily. UNG family.</text>
</comment>
<comment type="subcellular location">
    <subcellularLocation>
        <location evidence="7">Mitochondrion</location>
    </subcellularLocation>
    <subcellularLocation>
        <location evidence="7">Nucleus</location>
    </subcellularLocation>
</comment>
<evidence type="ECO:0000256" key="3">
    <source>
        <dbReference type="ARBA" id="ARBA00012030"/>
    </source>
</evidence>
<dbReference type="NCBIfam" id="NF003592">
    <property type="entry name" value="PRK05254.1-5"/>
    <property type="match status" value="1"/>
</dbReference>
<organism evidence="12">
    <name type="scientific">Minutocellus polymorphus</name>
    <dbReference type="NCBI Taxonomy" id="265543"/>
    <lineage>
        <taxon>Eukaryota</taxon>
        <taxon>Sar</taxon>
        <taxon>Stramenopiles</taxon>
        <taxon>Ochrophyta</taxon>
        <taxon>Bacillariophyta</taxon>
        <taxon>Mediophyceae</taxon>
        <taxon>Cymatosirophycidae</taxon>
        <taxon>Cymatosirales</taxon>
        <taxon>Cymatosiraceae</taxon>
        <taxon>Minutocellus</taxon>
    </lineage>
</organism>
<dbReference type="EC" id="3.2.2.27" evidence="3 7"/>
<dbReference type="GO" id="GO:0004844">
    <property type="term" value="F:uracil DNA N-glycosylase activity"/>
    <property type="evidence" value="ECO:0007669"/>
    <property type="project" value="UniProtKB-UniRule"/>
</dbReference>
<gene>
    <name evidence="12" type="ORF">MPOL1434_LOCUS1632</name>
    <name evidence="13" type="ORF">MPOL1434_LOCUS1633</name>
</gene>
<accession>A0A6U0IKE5</accession>
<feature type="compositionally biased region" description="Low complexity" evidence="10">
    <location>
        <begin position="31"/>
        <end position="102"/>
    </location>
</feature>
<evidence type="ECO:0000256" key="6">
    <source>
        <dbReference type="ARBA" id="ARBA00023204"/>
    </source>
</evidence>
<proteinExistence type="inferred from homology"/>
<keyword evidence="4 7" id="KW-0227">DNA damage</keyword>
<feature type="region of interest" description="Disordered" evidence="10">
    <location>
        <begin position="1"/>
        <end position="112"/>
    </location>
</feature>
<evidence type="ECO:0000256" key="10">
    <source>
        <dbReference type="SAM" id="MobiDB-lite"/>
    </source>
</evidence>
<keyword evidence="6 7" id="KW-0234">DNA repair</keyword>
<dbReference type="GO" id="GO:0005634">
    <property type="term" value="C:nucleus"/>
    <property type="evidence" value="ECO:0007669"/>
    <property type="project" value="UniProtKB-SubCell"/>
</dbReference>
<dbReference type="NCBIfam" id="NF003589">
    <property type="entry name" value="PRK05254.1-2"/>
    <property type="match status" value="1"/>
</dbReference>
<dbReference type="InterPro" id="IPR005122">
    <property type="entry name" value="Uracil-DNA_glycosylase-like"/>
</dbReference>
<keyword evidence="5 7" id="KW-0378">Hydrolase</keyword>
<dbReference type="InterPro" id="IPR002043">
    <property type="entry name" value="UDG_fam1"/>
</dbReference>
<feature type="domain" description="Uracil-DNA glycosylase-like" evidence="11">
    <location>
        <begin position="160"/>
        <end position="338"/>
    </location>
</feature>
<evidence type="ECO:0000256" key="8">
    <source>
        <dbReference type="PROSITE-ProRule" id="PRU10072"/>
    </source>
</evidence>
<comment type="catalytic activity">
    <reaction evidence="1 7 9">
        <text>Hydrolyzes single-stranded DNA or mismatched double-stranded DNA and polynucleotides, releasing free uracil.</text>
        <dbReference type="EC" id="3.2.2.27"/>
    </reaction>
</comment>
<dbReference type="HAMAP" id="MF_00148">
    <property type="entry name" value="UDG"/>
    <property type="match status" value="1"/>
</dbReference>
<dbReference type="FunFam" id="3.40.470.10:FF:000001">
    <property type="entry name" value="Uracil-DNA glycosylase"/>
    <property type="match status" value="1"/>
</dbReference>
<protein>
    <recommendedName>
        <fullName evidence="3 7">Uracil-DNA glycosylase</fullName>
        <shortName evidence="7">UDG</shortName>
        <ecNumber evidence="3 7">3.2.2.27</ecNumber>
    </recommendedName>
</protein>